<dbReference type="Proteomes" id="UP000199643">
    <property type="component" value="Unassembled WGS sequence"/>
</dbReference>
<feature type="chain" id="PRO_5011643763" description="Lipoprotein" evidence="1">
    <location>
        <begin position="21"/>
        <end position="245"/>
    </location>
</feature>
<feature type="signal peptide" evidence="1">
    <location>
        <begin position="1"/>
        <end position="20"/>
    </location>
</feature>
<accession>A0A1G7YE23</accession>
<dbReference type="OrthoDB" id="750002at2"/>
<name>A0A1G7YE23_9SPHI</name>
<evidence type="ECO:0008006" key="4">
    <source>
        <dbReference type="Google" id="ProtNLM"/>
    </source>
</evidence>
<dbReference type="AlphaFoldDB" id="A0A1G7YE23"/>
<keyword evidence="3" id="KW-1185">Reference proteome</keyword>
<proteinExistence type="predicted"/>
<dbReference type="STRING" id="405671.SAMN05421827_11395"/>
<sequence length="245" mass="27709">MRFLKTILIILIFSKSICHAQQNNTVQKYKLSGFINKKIPVELDISVSNQLILGEIRYLNTRSKQPIKIIGRVENQNQYSLHEFERDGNISGIIDATLKNNKLEGEWYATKSDTSYAITLTLKTNQNLKQEIFSPLKPDQLAGEYAYQYGEKGYQGSITIKKVSGNTYSYDIGSVTRDPGRNIADASGTAILKNNQLIIQVNKSCKFKVKFYNGFLVISQDGSYQLNDCEFGFNATLEGTYLKIK</sequence>
<gene>
    <name evidence="2" type="ORF">SAMN05421827_11395</name>
</gene>
<keyword evidence="1" id="KW-0732">Signal</keyword>
<reference evidence="3" key="1">
    <citation type="submission" date="2016-10" db="EMBL/GenBank/DDBJ databases">
        <authorList>
            <person name="Varghese N."/>
            <person name="Submissions S."/>
        </authorList>
    </citation>
    <scope>NUCLEOTIDE SEQUENCE [LARGE SCALE GENOMIC DNA]</scope>
    <source>
        <strain evidence="3">DSM 17933</strain>
    </source>
</reference>
<protein>
    <recommendedName>
        <fullName evidence="4">Lipoprotein</fullName>
    </recommendedName>
</protein>
<evidence type="ECO:0000256" key="1">
    <source>
        <dbReference type="SAM" id="SignalP"/>
    </source>
</evidence>
<dbReference type="EMBL" id="FNCH01000013">
    <property type="protein sequence ID" value="SDG94579.1"/>
    <property type="molecule type" value="Genomic_DNA"/>
</dbReference>
<evidence type="ECO:0000313" key="3">
    <source>
        <dbReference type="Proteomes" id="UP000199643"/>
    </source>
</evidence>
<dbReference type="RefSeq" id="WP_090501816.1">
    <property type="nucleotide sequence ID" value="NZ_FNCH01000013.1"/>
</dbReference>
<evidence type="ECO:0000313" key="2">
    <source>
        <dbReference type="EMBL" id="SDG94579.1"/>
    </source>
</evidence>
<organism evidence="2 3">
    <name type="scientific">Pedobacter terrae</name>
    <dbReference type="NCBI Taxonomy" id="405671"/>
    <lineage>
        <taxon>Bacteria</taxon>
        <taxon>Pseudomonadati</taxon>
        <taxon>Bacteroidota</taxon>
        <taxon>Sphingobacteriia</taxon>
        <taxon>Sphingobacteriales</taxon>
        <taxon>Sphingobacteriaceae</taxon>
        <taxon>Pedobacter</taxon>
    </lineage>
</organism>